<keyword evidence="1" id="KW-0472">Membrane</keyword>
<evidence type="ECO:0000313" key="2">
    <source>
        <dbReference type="EMBL" id="TDP41612.1"/>
    </source>
</evidence>
<feature type="transmembrane region" description="Helical" evidence="1">
    <location>
        <begin position="39"/>
        <end position="58"/>
    </location>
</feature>
<gene>
    <name evidence="2" type="ORF">DFR75_101715</name>
</gene>
<dbReference type="EMBL" id="SNXK01000001">
    <property type="protein sequence ID" value="TDP41612.1"/>
    <property type="molecule type" value="Genomic_DNA"/>
</dbReference>
<evidence type="ECO:0000256" key="1">
    <source>
        <dbReference type="SAM" id="Phobius"/>
    </source>
</evidence>
<feature type="transmembrane region" description="Helical" evidence="1">
    <location>
        <begin position="70"/>
        <end position="93"/>
    </location>
</feature>
<keyword evidence="1" id="KW-0812">Transmembrane</keyword>
<dbReference type="AlphaFoldDB" id="A0A4R6PSW7"/>
<proteinExistence type="predicted"/>
<evidence type="ECO:0000313" key="3">
    <source>
        <dbReference type="Proteomes" id="UP000295087"/>
    </source>
</evidence>
<organism evidence="2 3">
    <name type="scientific">Nocardia ignorata</name>
    <dbReference type="NCBI Taxonomy" id="145285"/>
    <lineage>
        <taxon>Bacteria</taxon>
        <taxon>Bacillati</taxon>
        <taxon>Actinomycetota</taxon>
        <taxon>Actinomycetes</taxon>
        <taxon>Mycobacteriales</taxon>
        <taxon>Nocardiaceae</taxon>
        <taxon>Nocardia</taxon>
    </lineage>
</organism>
<protein>
    <recommendedName>
        <fullName evidence="4">ABC-2 type transport system permease protein</fullName>
    </recommendedName>
</protein>
<name>A0A4R6PSW7_NOCIG</name>
<feature type="transmembrane region" description="Helical" evidence="1">
    <location>
        <begin position="160"/>
        <end position="180"/>
    </location>
</feature>
<keyword evidence="1" id="KW-1133">Transmembrane helix</keyword>
<evidence type="ECO:0008006" key="4">
    <source>
        <dbReference type="Google" id="ProtNLM"/>
    </source>
</evidence>
<reference evidence="2 3" key="1">
    <citation type="submission" date="2019-03" db="EMBL/GenBank/DDBJ databases">
        <title>Genomic Encyclopedia of Type Strains, Phase IV (KMG-IV): sequencing the most valuable type-strain genomes for metagenomic binning, comparative biology and taxonomic classification.</title>
        <authorList>
            <person name="Goeker M."/>
        </authorList>
    </citation>
    <scope>NUCLEOTIDE SEQUENCE [LARGE SCALE GENOMIC DNA]</scope>
    <source>
        <strain evidence="2 3">DSM 44496</strain>
    </source>
</reference>
<accession>A0A4R6PSW7</accession>
<dbReference type="Proteomes" id="UP000295087">
    <property type="component" value="Unassembled WGS sequence"/>
</dbReference>
<keyword evidence="3" id="KW-1185">Reference proteome</keyword>
<dbReference type="RefSeq" id="WP_067492675.1">
    <property type="nucleotide sequence ID" value="NZ_SNXK01000001.1"/>
</dbReference>
<comment type="caution">
    <text evidence="2">The sequence shown here is derived from an EMBL/GenBank/DDBJ whole genome shotgun (WGS) entry which is preliminary data.</text>
</comment>
<feature type="transmembrane region" description="Helical" evidence="1">
    <location>
        <begin position="114"/>
        <end position="140"/>
    </location>
</feature>
<sequence>MSTTIVTSTTATPNRSAPPWEVMRYQVISELIKIRSSRALFLLPILALLIGPVSAALVGLSDSLETTDTVIGGAFTAMTLPIALIGAWGALVTSTEYTSGTIRSVLAATPQRDVVFGAKMLTAAAVSTTLGIAATTLTYLVGVFAIDSSKYAAGDAFPGLLGIVCVFPAVALFGAALGILMRSSAGAVAAAAAHVVLPEAASATAFGELHKLATLQAPSAVVGKLSQSADASAELIGALGGWPRLAIVTTVTLGVSALARRALLRRDV</sequence>